<keyword evidence="3" id="KW-0804">Transcription</keyword>
<dbReference type="InterPro" id="IPR037923">
    <property type="entry name" value="HTH-like"/>
</dbReference>
<gene>
    <name evidence="6" type="ORF">TresaDRAFT_2759</name>
</gene>
<sequence length="304" mass="35870">MDRLIAQRIWTDDSLWHFEFRNPQIPYPLHSHNFYEIVFIYSGSGTHVTQTGKDTRLKAGDVIFVKPGQVHGYKDIDNMILMNILIRPSFFETNEQTLSRLPSAEKFFRDKGLSENARPIIFSLNKMQLFEVRAIIEEMQEELSSQHVCWELAGEIYLFQLLIMLLRIYNDPNYPNNTERNGAEKLIKYIEKNYAKKITMQDLIDNGNMSESTILRNFKRITGYPPFEYQMRQRMFASIQKLIYTDYDITQIAYAVGFNDSNYFSRCFKKFINMTPREYRMKYKSERASLPPEQDDGNTAGDEI</sequence>
<dbReference type="GO" id="GO:0003700">
    <property type="term" value="F:DNA-binding transcription factor activity"/>
    <property type="evidence" value="ECO:0007669"/>
    <property type="project" value="InterPro"/>
</dbReference>
<evidence type="ECO:0000313" key="6">
    <source>
        <dbReference type="EMBL" id="EIC03143.1"/>
    </source>
</evidence>
<dbReference type="AlphaFoldDB" id="H7EGY5"/>
<dbReference type="EMBL" id="AGRW01000020">
    <property type="protein sequence ID" value="EIC03143.1"/>
    <property type="molecule type" value="Genomic_DNA"/>
</dbReference>
<name>H7EGY5_9SPIR</name>
<dbReference type="PROSITE" id="PS01124">
    <property type="entry name" value="HTH_ARAC_FAMILY_2"/>
    <property type="match status" value="1"/>
</dbReference>
<evidence type="ECO:0000256" key="1">
    <source>
        <dbReference type="ARBA" id="ARBA00023015"/>
    </source>
</evidence>
<dbReference type="Gene3D" id="2.60.120.10">
    <property type="entry name" value="Jelly Rolls"/>
    <property type="match status" value="1"/>
</dbReference>
<accession>H7EGY5</accession>
<dbReference type="InterPro" id="IPR020449">
    <property type="entry name" value="Tscrpt_reg_AraC-type_HTH"/>
</dbReference>
<dbReference type="InterPro" id="IPR009057">
    <property type="entry name" value="Homeodomain-like_sf"/>
</dbReference>
<keyword evidence="1" id="KW-0805">Transcription regulation</keyword>
<dbReference type="InterPro" id="IPR018060">
    <property type="entry name" value="HTH_AraC"/>
</dbReference>
<dbReference type="InterPro" id="IPR018062">
    <property type="entry name" value="HTH_AraC-typ_CS"/>
</dbReference>
<organism evidence="6 7">
    <name type="scientific">Treponema saccharophilum DSM 2985</name>
    <dbReference type="NCBI Taxonomy" id="907348"/>
    <lineage>
        <taxon>Bacteria</taxon>
        <taxon>Pseudomonadati</taxon>
        <taxon>Spirochaetota</taxon>
        <taxon>Spirochaetia</taxon>
        <taxon>Spirochaetales</taxon>
        <taxon>Treponemataceae</taxon>
        <taxon>Treponema</taxon>
    </lineage>
</organism>
<dbReference type="SUPFAM" id="SSF51215">
    <property type="entry name" value="Regulatory protein AraC"/>
    <property type="match status" value="1"/>
</dbReference>
<dbReference type="PATRIC" id="fig|907348.3.peg.39"/>
<dbReference type="SUPFAM" id="SSF46689">
    <property type="entry name" value="Homeodomain-like"/>
    <property type="match status" value="2"/>
</dbReference>
<keyword evidence="2" id="KW-0238">DNA-binding</keyword>
<proteinExistence type="predicted"/>
<dbReference type="STRING" id="907348.TresaDRAFT_2759"/>
<evidence type="ECO:0000256" key="3">
    <source>
        <dbReference type="ARBA" id="ARBA00023163"/>
    </source>
</evidence>
<dbReference type="SMART" id="SM00342">
    <property type="entry name" value="HTH_ARAC"/>
    <property type="match status" value="1"/>
</dbReference>
<dbReference type="PROSITE" id="PS00041">
    <property type="entry name" value="HTH_ARAC_FAMILY_1"/>
    <property type="match status" value="1"/>
</dbReference>
<feature type="region of interest" description="Disordered" evidence="4">
    <location>
        <begin position="284"/>
        <end position="304"/>
    </location>
</feature>
<dbReference type="InterPro" id="IPR003313">
    <property type="entry name" value="AraC-bd"/>
</dbReference>
<dbReference type="OrthoDB" id="9791615at2"/>
<dbReference type="PANTHER" id="PTHR43280">
    <property type="entry name" value="ARAC-FAMILY TRANSCRIPTIONAL REGULATOR"/>
    <property type="match status" value="1"/>
</dbReference>
<dbReference type="RefSeq" id="WP_002701716.1">
    <property type="nucleotide sequence ID" value="NZ_AGRW01000020.1"/>
</dbReference>
<evidence type="ECO:0000313" key="7">
    <source>
        <dbReference type="Proteomes" id="UP000003571"/>
    </source>
</evidence>
<comment type="caution">
    <text evidence="6">The sequence shown here is derived from an EMBL/GenBank/DDBJ whole genome shotgun (WGS) entry which is preliminary data.</text>
</comment>
<dbReference type="Proteomes" id="UP000003571">
    <property type="component" value="Unassembled WGS sequence"/>
</dbReference>
<dbReference type="GO" id="GO:0043565">
    <property type="term" value="F:sequence-specific DNA binding"/>
    <property type="evidence" value="ECO:0007669"/>
    <property type="project" value="InterPro"/>
</dbReference>
<feature type="domain" description="HTH araC/xylS-type" evidence="5">
    <location>
        <begin position="184"/>
        <end position="282"/>
    </location>
</feature>
<keyword evidence="7" id="KW-1185">Reference proteome</keyword>
<dbReference type="PRINTS" id="PR00032">
    <property type="entry name" value="HTHARAC"/>
</dbReference>
<reference evidence="6 7" key="1">
    <citation type="submission" date="2011-09" db="EMBL/GenBank/DDBJ databases">
        <title>The draft genome of Treponema saccharophilum DSM 2985.</title>
        <authorList>
            <consortium name="US DOE Joint Genome Institute (JGI-PGF)"/>
            <person name="Lucas S."/>
            <person name="Copeland A."/>
            <person name="Lapidus A."/>
            <person name="Glavina del Rio T."/>
            <person name="Dalin E."/>
            <person name="Tice H."/>
            <person name="Bruce D."/>
            <person name="Goodwin L."/>
            <person name="Pitluck S."/>
            <person name="Peters L."/>
            <person name="Kyrpides N."/>
            <person name="Mavromatis K."/>
            <person name="Ivanova N."/>
            <person name="Markowitz V."/>
            <person name="Cheng J.-F."/>
            <person name="Hugenholtz P."/>
            <person name="Woyke T."/>
            <person name="Wu D."/>
            <person name="Gronow S."/>
            <person name="Wellnitz S."/>
            <person name="Brambilla E."/>
            <person name="Klenk H.-P."/>
            <person name="Eisen J.A."/>
        </authorList>
    </citation>
    <scope>NUCLEOTIDE SEQUENCE [LARGE SCALE GENOMIC DNA]</scope>
    <source>
        <strain evidence="6 7">DSM 2985</strain>
    </source>
</reference>
<dbReference type="eggNOG" id="COG4977">
    <property type="taxonomic scope" value="Bacteria"/>
</dbReference>
<evidence type="ECO:0000256" key="2">
    <source>
        <dbReference type="ARBA" id="ARBA00023125"/>
    </source>
</evidence>
<evidence type="ECO:0000256" key="4">
    <source>
        <dbReference type="SAM" id="MobiDB-lite"/>
    </source>
</evidence>
<dbReference type="Pfam" id="PF02311">
    <property type="entry name" value="AraC_binding"/>
    <property type="match status" value="1"/>
</dbReference>
<dbReference type="Gene3D" id="1.10.10.60">
    <property type="entry name" value="Homeodomain-like"/>
    <property type="match status" value="2"/>
</dbReference>
<protein>
    <submittedName>
        <fullName evidence="6">Transcriptional regulator, AraC family</fullName>
    </submittedName>
</protein>
<dbReference type="Pfam" id="PF12833">
    <property type="entry name" value="HTH_18"/>
    <property type="match status" value="1"/>
</dbReference>
<evidence type="ECO:0000259" key="5">
    <source>
        <dbReference type="PROSITE" id="PS01124"/>
    </source>
</evidence>
<dbReference type="PANTHER" id="PTHR43280:SF28">
    <property type="entry name" value="HTH-TYPE TRANSCRIPTIONAL ACTIVATOR RHAS"/>
    <property type="match status" value="1"/>
</dbReference>
<dbReference type="InterPro" id="IPR014710">
    <property type="entry name" value="RmlC-like_jellyroll"/>
</dbReference>